<comment type="caution">
    <text evidence="2">The sequence shown here is derived from an EMBL/GenBank/DDBJ whole genome shotgun (WGS) entry which is preliminary data.</text>
</comment>
<dbReference type="InterPro" id="IPR050407">
    <property type="entry name" value="Geranylgeranyl_reductase"/>
</dbReference>
<sequence length="361" mass="37664">MVAGGGPAGLVTALHAARAGLEVEVWEPRAGDVDKACGEGLMPGALAALQRLGVDPAGHPFEGIRYVGAGHTADARFRAGPGRGIRRTTLHRALRDAALDAGARIVQRAVTDVHQDGGSVVVAGTRAAHLVAADGLHSPVRRALGLDLPAARHARFGLRRHFRTSPWSPFVEVHWSLGRDGVEAYVTPVAPDLVGVAVLGGATGSFDAKLHGLPDLAERLGEPAGDVRGAGPLRQGSRRRVAGRVLLVGDAAGYVDAVTGEGLALAFAQAQAAVHAIVGGSPQQYEHHWVALTRRYRLLTSALVLGTRPRLARRALVPAADLLSPLFGAAVDALARPVETPRRRVVSGLTRARIAADPNSR</sequence>
<dbReference type="SUPFAM" id="SSF51905">
    <property type="entry name" value="FAD/NAD(P)-binding domain"/>
    <property type="match status" value="1"/>
</dbReference>
<reference evidence="2 3" key="1">
    <citation type="journal article" date="2019" name="Int. J. Syst. Evol. Microbiol.">
        <title>The Global Catalogue of Microorganisms (GCM) 10K type strain sequencing project: providing services to taxonomists for standard genome sequencing and annotation.</title>
        <authorList>
            <consortium name="The Broad Institute Genomics Platform"/>
            <consortium name="The Broad Institute Genome Sequencing Center for Infectious Disease"/>
            <person name="Wu L."/>
            <person name="Ma J."/>
        </authorList>
    </citation>
    <scope>NUCLEOTIDE SEQUENCE [LARGE SCALE GENOMIC DNA]</scope>
    <source>
        <strain evidence="2 3">JCM 16009</strain>
    </source>
</reference>
<protein>
    <submittedName>
        <fullName evidence="2">NAD(P)/FAD-dependent oxidoreductase</fullName>
    </submittedName>
</protein>
<dbReference type="Gene3D" id="3.50.50.60">
    <property type="entry name" value="FAD/NAD(P)-binding domain"/>
    <property type="match status" value="1"/>
</dbReference>
<accession>A0ABN2NPS3</accession>
<gene>
    <name evidence="2" type="ORF">GCM10009836_73170</name>
</gene>
<organism evidence="2 3">
    <name type="scientific">Pseudonocardia ailaonensis</name>
    <dbReference type="NCBI Taxonomy" id="367279"/>
    <lineage>
        <taxon>Bacteria</taxon>
        <taxon>Bacillati</taxon>
        <taxon>Actinomycetota</taxon>
        <taxon>Actinomycetes</taxon>
        <taxon>Pseudonocardiales</taxon>
        <taxon>Pseudonocardiaceae</taxon>
        <taxon>Pseudonocardia</taxon>
    </lineage>
</organism>
<dbReference type="Pfam" id="PF01494">
    <property type="entry name" value="FAD_binding_3"/>
    <property type="match status" value="1"/>
</dbReference>
<name>A0ABN2NPS3_9PSEU</name>
<evidence type="ECO:0000313" key="2">
    <source>
        <dbReference type="EMBL" id="GAA1881239.1"/>
    </source>
</evidence>
<dbReference type="Proteomes" id="UP001500449">
    <property type="component" value="Unassembled WGS sequence"/>
</dbReference>
<dbReference type="PANTHER" id="PTHR42685:SF19">
    <property type="entry name" value="POSSIBLE OXIDOREDUCTASE"/>
    <property type="match status" value="1"/>
</dbReference>
<keyword evidence="3" id="KW-1185">Reference proteome</keyword>
<dbReference type="InterPro" id="IPR036188">
    <property type="entry name" value="FAD/NAD-bd_sf"/>
</dbReference>
<feature type="domain" description="FAD-binding" evidence="1">
    <location>
        <begin position="2"/>
        <end position="153"/>
    </location>
</feature>
<dbReference type="EMBL" id="BAAAQK010000034">
    <property type="protein sequence ID" value="GAA1881239.1"/>
    <property type="molecule type" value="Genomic_DNA"/>
</dbReference>
<evidence type="ECO:0000313" key="3">
    <source>
        <dbReference type="Proteomes" id="UP001500449"/>
    </source>
</evidence>
<dbReference type="PANTHER" id="PTHR42685">
    <property type="entry name" value="GERANYLGERANYL DIPHOSPHATE REDUCTASE"/>
    <property type="match status" value="1"/>
</dbReference>
<proteinExistence type="predicted"/>
<dbReference type="InterPro" id="IPR002938">
    <property type="entry name" value="FAD-bd"/>
</dbReference>
<evidence type="ECO:0000259" key="1">
    <source>
        <dbReference type="Pfam" id="PF01494"/>
    </source>
</evidence>